<dbReference type="InterPro" id="IPR020814">
    <property type="entry name" value="Ribosomal_S6_plastid/chlpt"/>
</dbReference>
<evidence type="ECO:0000256" key="4">
    <source>
        <dbReference type="HAMAP-Rule" id="MF_00360"/>
    </source>
</evidence>
<keyword evidence="4" id="KW-0699">rRNA-binding</keyword>
<comment type="function">
    <text evidence="2 4">Binds together with bS18 to 16S ribosomal RNA.</text>
</comment>
<dbReference type="InterPro" id="IPR035980">
    <property type="entry name" value="Ribosomal_bS6_sf"/>
</dbReference>
<dbReference type="PANTHER" id="PTHR21011">
    <property type="entry name" value="MITOCHONDRIAL 28S RIBOSOMAL PROTEIN S6"/>
    <property type="match status" value="1"/>
</dbReference>
<comment type="similarity">
    <text evidence="1 4">Belongs to the bacterial ribosomal protein bS6 family.</text>
</comment>
<dbReference type="InterPro" id="IPR000529">
    <property type="entry name" value="Ribosomal_bS6"/>
</dbReference>
<dbReference type="GO" id="GO:0005840">
    <property type="term" value="C:ribosome"/>
    <property type="evidence" value="ECO:0007669"/>
    <property type="project" value="UniProtKB-KW"/>
</dbReference>
<organism evidence="5 6">
    <name type="scientific">Spirulina subsalsa FACHB-351</name>
    <dbReference type="NCBI Taxonomy" id="234711"/>
    <lineage>
        <taxon>Bacteria</taxon>
        <taxon>Bacillati</taxon>
        <taxon>Cyanobacteriota</taxon>
        <taxon>Cyanophyceae</taxon>
        <taxon>Spirulinales</taxon>
        <taxon>Spirulinaceae</taxon>
        <taxon>Spirulina</taxon>
    </lineage>
</organism>
<dbReference type="HAMAP" id="MF_00360">
    <property type="entry name" value="Ribosomal_bS6"/>
    <property type="match status" value="1"/>
</dbReference>
<evidence type="ECO:0000256" key="3">
    <source>
        <dbReference type="ARBA" id="ARBA00035294"/>
    </source>
</evidence>
<sequence length="104" mass="12058">MYVLRPDLSEDQVNEATRKYQEMLANLGATSIQNKIWGRRRLAYEIQRFQDGIYVLIHYQGDGSQIAPVERAMRLSEEVIRYITLKLDEEKPEAEDSEPVAVEA</sequence>
<dbReference type="NCBIfam" id="TIGR00166">
    <property type="entry name" value="S6"/>
    <property type="match status" value="1"/>
</dbReference>
<dbReference type="SUPFAM" id="SSF54995">
    <property type="entry name" value="Ribosomal protein S6"/>
    <property type="match status" value="1"/>
</dbReference>
<dbReference type="Pfam" id="PF01250">
    <property type="entry name" value="Ribosomal_S6"/>
    <property type="match status" value="1"/>
</dbReference>
<dbReference type="Proteomes" id="UP001526426">
    <property type="component" value="Unassembled WGS sequence"/>
</dbReference>
<protein>
    <recommendedName>
        <fullName evidence="3 4">Small ribosomal subunit protein bS6</fullName>
    </recommendedName>
</protein>
<name>A0ABT3L0M2_9CYAN</name>
<gene>
    <name evidence="4 5" type="primary">rpsF</name>
    <name evidence="4" type="synonym">rps6</name>
    <name evidence="5" type="ORF">K4A83_02000</name>
</gene>
<dbReference type="Gene3D" id="3.30.70.60">
    <property type="match status" value="1"/>
</dbReference>
<evidence type="ECO:0000256" key="2">
    <source>
        <dbReference type="ARBA" id="ARBA00035104"/>
    </source>
</evidence>
<dbReference type="PANTHER" id="PTHR21011:SF1">
    <property type="entry name" value="SMALL RIBOSOMAL SUBUNIT PROTEIN BS6M"/>
    <property type="match status" value="1"/>
</dbReference>
<evidence type="ECO:0000313" key="6">
    <source>
        <dbReference type="Proteomes" id="UP001526426"/>
    </source>
</evidence>
<evidence type="ECO:0000313" key="5">
    <source>
        <dbReference type="EMBL" id="MCW6035047.1"/>
    </source>
</evidence>
<dbReference type="CDD" id="cd15487">
    <property type="entry name" value="bS6_chloro_cyano"/>
    <property type="match status" value="1"/>
</dbReference>
<keyword evidence="4" id="KW-0694">RNA-binding</keyword>
<keyword evidence="6" id="KW-1185">Reference proteome</keyword>
<dbReference type="EMBL" id="JAIHOM010000006">
    <property type="protein sequence ID" value="MCW6035047.1"/>
    <property type="molecule type" value="Genomic_DNA"/>
</dbReference>
<keyword evidence="4" id="KW-0687">Ribonucleoprotein</keyword>
<evidence type="ECO:0000256" key="1">
    <source>
        <dbReference type="ARBA" id="ARBA00009512"/>
    </source>
</evidence>
<comment type="caution">
    <text evidence="5">The sequence shown here is derived from an EMBL/GenBank/DDBJ whole genome shotgun (WGS) entry which is preliminary data.</text>
</comment>
<proteinExistence type="inferred from homology"/>
<dbReference type="InterPro" id="IPR014717">
    <property type="entry name" value="Transl_elong_EF1B/ribsomal_bS6"/>
</dbReference>
<accession>A0ABT3L0M2</accession>
<keyword evidence="4 5" id="KW-0689">Ribosomal protein</keyword>
<reference evidence="5 6" key="1">
    <citation type="submission" date="2021-08" db="EMBL/GenBank/DDBJ databases">
        <title>Draft genome sequence of Spirulina subsalsa with high tolerance to salinity and hype-accumulation of phycocyanin.</title>
        <authorList>
            <person name="Pei H."/>
            <person name="Jiang L."/>
        </authorList>
    </citation>
    <scope>NUCLEOTIDE SEQUENCE [LARGE SCALE GENOMIC DNA]</scope>
    <source>
        <strain evidence="5 6">FACHB-351</strain>
    </source>
</reference>